<dbReference type="EMBL" id="KI913136">
    <property type="protein sequence ID" value="ETV76407.1"/>
    <property type="molecule type" value="Genomic_DNA"/>
</dbReference>
<dbReference type="OrthoDB" id="10660182at2759"/>
<name>W4G9M5_APHAT</name>
<accession>W4G9M5</accession>
<protein>
    <submittedName>
        <fullName evidence="3">Uncharacterized protein</fullName>
    </submittedName>
</protein>
<proteinExistence type="predicted"/>
<organism evidence="3">
    <name type="scientific">Aphanomyces astaci</name>
    <name type="common">Crayfish plague agent</name>
    <dbReference type="NCBI Taxonomy" id="112090"/>
    <lineage>
        <taxon>Eukaryota</taxon>
        <taxon>Sar</taxon>
        <taxon>Stramenopiles</taxon>
        <taxon>Oomycota</taxon>
        <taxon>Saprolegniomycetes</taxon>
        <taxon>Saprolegniales</taxon>
        <taxon>Verrucalvaceae</taxon>
        <taxon>Aphanomyces</taxon>
    </lineage>
</organism>
<reference evidence="3" key="1">
    <citation type="submission" date="2013-12" db="EMBL/GenBank/DDBJ databases">
        <title>The Genome Sequence of Aphanomyces astaci APO3.</title>
        <authorList>
            <consortium name="The Broad Institute Genomics Platform"/>
            <person name="Russ C."/>
            <person name="Tyler B."/>
            <person name="van West P."/>
            <person name="Dieguez-Uribeondo J."/>
            <person name="Young S.K."/>
            <person name="Zeng Q."/>
            <person name="Gargeya S."/>
            <person name="Fitzgerald M."/>
            <person name="Abouelleil A."/>
            <person name="Alvarado L."/>
            <person name="Chapman S.B."/>
            <person name="Gainer-Dewar J."/>
            <person name="Goldberg J."/>
            <person name="Griggs A."/>
            <person name="Gujja S."/>
            <person name="Hansen M."/>
            <person name="Howarth C."/>
            <person name="Imamovic A."/>
            <person name="Ireland A."/>
            <person name="Larimer J."/>
            <person name="McCowan C."/>
            <person name="Murphy C."/>
            <person name="Pearson M."/>
            <person name="Poon T.W."/>
            <person name="Priest M."/>
            <person name="Roberts A."/>
            <person name="Saif S."/>
            <person name="Shea T."/>
            <person name="Sykes S."/>
            <person name="Wortman J."/>
            <person name="Nusbaum C."/>
            <person name="Birren B."/>
        </authorList>
    </citation>
    <scope>NUCLEOTIDE SEQUENCE [LARGE SCALE GENOMIC DNA]</scope>
    <source>
        <strain evidence="3">APO3</strain>
    </source>
</reference>
<feature type="transmembrane region" description="Helical" evidence="2">
    <location>
        <begin position="23"/>
        <end position="45"/>
    </location>
</feature>
<feature type="region of interest" description="Disordered" evidence="1">
    <location>
        <begin position="69"/>
        <end position="101"/>
    </location>
</feature>
<keyword evidence="2" id="KW-1133">Transmembrane helix</keyword>
<keyword evidence="2" id="KW-0472">Membrane</keyword>
<sequence length="186" mass="20486">MTSTNSSTSTTSTDGASSSMTTWYTLACIGLCSLVVLLYGVLRYINRTQAREAKQDKEDQALYDVEATSKAQMTTTQPLPDVPPPPPRPPRRSQHHKPNVDGHEYATRSMFHTVGRISLMDHDVAPHQQPPLPGMLKSEVTHRDSASIFIMEDSGDIWDVDGDDDVDPRAYNGRGTADTSKSTCTF</sequence>
<evidence type="ECO:0000313" key="3">
    <source>
        <dbReference type="EMBL" id="ETV76407.1"/>
    </source>
</evidence>
<feature type="compositionally biased region" description="Polar residues" evidence="1">
    <location>
        <begin position="69"/>
        <end position="78"/>
    </location>
</feature>
<dbReference type="VEuPathDB" id="FungiDB:H257_09437"/>
<gene>
    <name evidence="3" type="ORF">H257_09437</name>
</gene>
<dbReference type="GeneID" id="20811433"/>
<dbReference type="RefSeq" id="XP_009833952.1">
    <property type="nucleotide sequence ID" value="XM_009835650.1"/>
</dbReference>
<keyword evidence="2" id="KW-0812">Transmembrane</keyword>
<evidence type="ECO:0000256" key="2">
    <source>
        <dbReference type="SAM" id="Phobius"/>
    </source>
</evidence>
<evidence type="ECO:0000256" key="1">
    <source>
        <dbReference type="SAM" id="MobiDB-lite"/>
    </source>
</evidence>
<dbReference type="AlphaFoldDB" id="W4G9M5"/>